<reference evidence="10 11" key="1">
    <citation type="journal article" date="2012" name="Eukaryot. Cell">
        <title>Genome sequence of the Trichosporon asahii environmental strain CBS 8904.</title>
        <authorList>
            <person name="Yang R.Y."/>
            <person name="Li H.T."/>
            <person name="Zhu H."/>
            <person name="Zhou G.P."/>
            <person name="Wang M."/>
            <person name="Wang L."/>
        </authorList>
    </citation>
    <scope>NUCLEOTIDE SEQUENCE [LARGE SCALE GENOMIC DNA]</scope>
    <source>
        <strain evidence="10 11">CBS 8904</strain>
    </source>
</reference>
<comment type="caution">
    <text evidence="10">The sequence shown here is derived from an EMBL/GenBank/DDBJ whole genome shotgun (WGS) entry which is preliminary data.</text>
</comment>
<dbReference type="GO" id="GO:0015204">
    <property type="term" value="F:urea transmembrane transporter activity"/>
    <property type="evidence" value="ECO:0007669"/>
    <property type="project" value="InterPro"/>
</dbReference>
<dbReference type="AlphaFoldDB" id="K1VT63"/>
<feature type="domain" description="Malate synthase C-terminal" evidence="9">
    <location>
        <begin position="385"/>
        <end position="465"/>
    </location>
</feature>
<evidence type="ECO:0000256" key="8">
    <source>
        <dbReference type="SAM" id="Phobius"/>
    </source>
</evidence>
<evidence type="ECO:0000256" key="1">
    <source>
        <dbReference type="ARBA" id="ARBA00004141"/>
    </source>
</evidence>
<feature type="transmembrane region" description="Helical" evidence="8">
    <location>
        <begin position="197"/>
        <end position="219"/>
    </location>
</feature>
<gene>
    <name evidence="10" type="ORF">A1Q2_05842</name>
</gene>
<dbReference type="PROSITE" id="PS50283">
    <property type="entry name" value="NA_SOLUT_SYMP_3"/>
    <property type="match status" value="1"/>
</dbReference>
<evidence type="ECO:0000256" key="4">
    <source>
        <dbReference type="ARBA" id="ARBA00022989"/>
    </source>
</evidence>
<keyword evidence="5 8" id="KW-0472">Membrane</keyword>
<evidence type="ECO:0000259" key="9">
    <source>
        <dbReference type="Pfam" id="PF20659"/>
    </source>
</evidence>
<evidence type="ECO:0000256" key="3">
    <source>
        <dbReference type="ARBA" id="ARBA00022692"/>
    </source>
</evidence>
<dbReference type="PANTHER" id="PTHR46154:SF2">
    <property type="entry name" value="SOLUTE SYMPORTER FAMILY TRANSPORTER (AFU_ORTHOLOGUE AFUA_6G03200)"/>
    <property type="match status" value="1"/>
</dbReference>
<dbReference type="Gene3D" id="1.20.1730.10">
    <property type="entry name" value="Sodium/glucose cotransporter"/>
    <property type="match status" value="1"/>
</dbReference>
<dbReference type="Pfam" id="PF20659">
    <property type="entry name" value="MS_C"/>
    <property type="match status" value="1"/>
</dbReference>
<dbReference type="InterPro" id="IPR038377">
    <property type="entry name" value="Na/Glc_symporter_sf"/>
</dbReference>
<evidence type="ECO:0000256" key="7">
    <source>
        <dbReference type="SAM" id="MobiDB-lite"/>
    </source>
</evidence>
<dbReference type="Proteomes" id="UP000006757">
    <property type="component" value="Unassembled WGS sequence"/>
</dbReference>
<protein>
    <submittedName>
        <fullName evidence="10">Urea transporter</fullName>
    </submittedName>
</protein>
<feature type="region of interest" description="Disordered" evidence="7">
    <location>
        <begin position="363"/>
        <end position="383"/>
    </location>
</feature>
<dbReference type="InParanoid" id="K1VT63"/>
<comment type="similarity">
    <text evidence="2 6">Belongs to the sodium:solute symporter (SSF) (TC 2.A.21) family.</text>
</comment>
<evidence type="ECO:0000313" key="11">
    <source>
        <dbReference type="Proteomes" id="UP000006757"/>
    </source>
</evidence>
<dbReference type="HOGENOM" id="CLU_568816_0_0_1"/>
<keyword evidence="3 8" id="KW-0812">Transmembrane</keyword>
<dbReference type="SUPFAM" id="SSF51645">
    <property type="entry name" value="Malate synthase G"/>
    <property type="match status" value="1"/>
</dbReference>
<evidence type="ECO:0000256" key="2">
    <source>
        <dbReference type="ARBA" id="ARBA00006434"/>
    </source>
</evidence>
<dbReference type="InterPro" id="IPR011076">
    <property type="entry name" value="Malate_synth_sf"/>
</dbReference>
<feature type="transmembrane region" description="Helical" evidence="8">
    <location>
        <begin position="261"/>
        <end position="279"/>
    </location>
</feature>
<dbReference type="STRING" id="1220162.K1VT63"/>
<name>K1VT63_TRIAC</name>
<dbReference type="InterPro" id="IPR044856">
    <property type="entry name" value="Malate_synth_C_sf"/>
</dbReference>
<dbReference type="GO" id="GO:0003824">
    <property type="term" value="F:catalytic activity"/>
    <property type="evidence" value="ECO:0007669"/>
    <property type="project" value="InterPro"/>
</dbReference>
<keyword evidence="4 8" id="KW-1133">Transmembrane helix</keyword>
<evidence type="ECO:0000256" key="6">
    <source>
        <dbReference type="RuleBase" id="RU362091"/>
    </source>
</evidence>
<sequence>MSGLLPSLGRALPSASSSRAAAFSTSALVAAAPKMGAKSFAKKKSPSKRQGPSPRVKVHRLKLTSNLVRPAPDMSDLVQLFPESIIAENTAKLSVIPRKTFDVIQTFGLPAKVDKDLTLGAPATVIRQATLDIVKALENGKDGDSQSACDGVSFVHLSCELTAVHVNGLNWEIIKCLTLKYGCYTYVELIRARWGPVAHAAFLFFGLATNVIVCTMLVLGGSATVTSLTGVNTVAACFIIPLVVAVYVTFGGMRATLIADYTHTVALYAILIAFALVVFEEGQSDRKTQVRVSSWFVVRTDISATLLKSTRVTFVVPSVPFGIRSGVRALRSPSSGTDHDPNSIALCLHLPAMTLTSRPAKRLRSSTRLSKAHTATRSDPPADAIKDAATAEIARVQLWQWNHYGKSTDSGKKINVQNLKPIFEEEAAKVAKLPGISAKHVQIAKDYMLSQVAANYPSEFLTSDLQCHLDGGSVPRKAGL</sequence>
<comment type="subcellular location">
    <subcellularLocation>
        <location evidence="1">Membrane</location>
        <topology evidence="1">Multi-pass membrane protein</topology>
    </subcellularLocation>
</comment>
<dbReference type="InterPro" id="IPR031155">
    <property type="entry name" value="DUR"/>
</dbReference>
<dbReference type="Gene3D" id="1.20.1220.12">
    <property type="entry name" value="Malate synthase, domain III"/>
    <property type="match status" value="1"/>
</dbReference>
<feature type="compositionally biased region" description="Polar residues" evidence="7">
    <location>
        <begin position="366"/>
        <end position="377"/>
    </location>
</feature>
<feature type="transmembrane region" description="Helical" evidence="8">
    <location>
        <begin position="231"/>
        <end position="249"/>
    </location>
</feature>
<dbReference type="InterPro" id="IPR048355">
    <property type="entry name" value="MS_C"/>
</dbReference>
<dbReference type="eggNOG" id="KOG2348">
    <property type="taxonomic scope" value="Eukaryota"/>
</dbReference>
<dbReference type="PANTHER" id="PTHR46154">
    <property type="match status" value="1"/>
</dbReference>
<accession>K1VT63</accession>
<dbReference type="Pfam" id="PF00474">
    <property type="entry name" value="SSF"/>
    <property type="match status" value="1"/>
</dbReference>
<dbReference type="InterPro" id="IPR001734">
    <property type="entry name" value="Na/solute_symporter"/>
</dbReference>
<evidence type="ECO:0000256" key="5">
    <source>
        <dbReference type="ARBA" id="ARBA00023136"/>
    </source>
</evidence>
<keyword evidence="11" id="KW-1185">Reference proteome</keyword>
<organism evidence="10 11">
    <name type="scientific">Trichosporon asahii var. asahii (strain CBS 8904)</name>
    <name type="common">Yeast</name>
    <dbReference type="NCBI Taxonomy" id="1220162"/>
    <lineage>
        <taxon>Eukaryota</taxon>
        <taxon>Fungi</taxon>
        <taxon>Dikarya</taxon>
        <taxon>Basidiomycota</taxon>
        <taxon>Agaricomycotina</taxon>
        <taxon>Tremellomycetes</taxon>
        <taxon>Trichosporonales</taxon>
        <taxon>Trichosporonaceae</taxon>
        <taxon>Trichosporon</taxon>
    </lineage>
</organism>
<evidence type="ECO:0000313" key="10">
    <source>
        <dbReference type="EMBL" id="EKC99877.1"/>
    </source>
</evidence>
<proteinExistence type="inferred from homology"/>
<dbReference type="GO" id="GO:0005886">
    <property type="term" value="C:plasma membrane"/>
    <property type="evidence" value="ECO:0007669"/>
    <property type="project" value="TreeGrafter"/>
</dbReference>
<feature type="region of interest" description="Disordered" evidence="7">
    <location>
        <begin position="37"/>
        <end position="56"/>
    </location>
</feature>
<dbReference type="EMBL" id="AMBO01000358">
    <property type="protein sequence ID" value="EKC99877.1"/>
    <property type="molecule type" value="Genomic_DNA"/>
</dbReference>